<evidence type="ECO:0000313" key="3">
    <source>
        <dbReference type="Proteomes" id="UP001589613"/>
    </source>
</evidence>
<keyword evidence="3" id="KW-1185">Reference proteome</keyword>
<dbReference type="Proteomes" id="UP001589613">
    <property type="component" value="Unassembled WGS sequence"/>
</dbReference>
<evidence type="ECO:0000259" key="1">
    <source>
        <dbReference type="Pfam" id="PF00535"/>
    </source>
</evidence>
<feature type="domain" description="Glycosyltransferase 2-like" evidence="1">
    <location>
        <begin position="222"/>
        <end position="333"/>
    </location>
</feature>
<keyword evidence="2" id="KW-0328">Glycosyltransferase</keyword>
<dbReference type="InterPro" id="IPR001173">
    <property type="entry name" value="Glyco_trans_2-like"/>
</dbReference>
<dbReference type="SUPFAM" id="SSF53448">
    <property type="entry name" value="Nucleotide-diphospho-sugar transferases"/>
    <property type="match status" value="1"/>
</dbReference>
<comment type="caution">
    <text evidence="2">The sequence shown here is derived from an EMBL/GenBank/DDBJ whole genome shotgun (WGS) entry which is preliminary data.</text>
</comment>
<evidence type="ECO:0000313" key="2">
    <source>
        <dbReference type="EMBL" id="MFB9731616.1"/>
    </source>
</evidence>
<gene>
    <name evidence="2" type="ORF">ACFFN0_06140</name>
</gene>
<keyword evidence="2" id="KW-0808">Transferase</keyword>
<dbReference type="SUPFAM" id="SSF53756">
    <property type="entry name" value="UDP-Glycosyltransferase/glycogen phosphorylase"/>
    <property type="match status" value="1"/>
</dbReference>
<dbReference type="CDD" id="cd00761">
    <property type="entry name" value="Glyco_tranf_GTA_type"/>
    <property type="match status" value="1"/>
</dbReference>
<organism evidence="2 3">
    <name type="scientific">Ornithinimicrobium kibberense</name>
    <dbReference type="NCBI Taxonomy" id="282060"/>
    <lineage>
        <taxon>Bacteria</taxon>
        <taxon>Bacillati</taxon>
        <taxon>Actinomycetota</taxon>
        <taxon>Actinomycetes</taxon>
        <taxon>Micrococcales</taxon>
        <taxon>Ornithinimicrobiaceae</taxon>
        <taxon>Ornithinimicrobium</taxon>
    </lineage>
</organism>
<protein>
    <submittedName>
        <fullName evidence="2">Glycosyltransferase</fullName>
        <ecNumber evidence="2">2.4.-.-</ecNumber>
    </submittedName>
</protein>
<dbReference type="RefSeq" id="WP_141337564.1">
    <property type="nucleotide sequence ID" value="NZ_JBHMAX010000013.1"/>
</dbReference>
<dbReference type="Pfam" id="PF00535">
    <property type="entry name" value="Glycos_transf_2"/>
    <property type="match status" value="1"/>
</dbReference>
<dbReference type="EMBL" id="JBHMAX010000013">
    <property type="protein sequence ID" value="MFB9731616.1"/>
    <property type="molecule type" value="Genomic_DNA"/>
</dbReference>
<dbReference type="Gene3D" id="3.90.550.10">
    <property type="entry name" value="Spore Coat Polysaccharide Biosynthesis Protein SpsA, Chain A"/>
    <property type="match status" value="1"/>
</dbReference>
<dbReference type="PANTHER" id="PTHR43685">
    <property type="entry name" value="GLYCOSYLTRANSFERASE"/>
    <property type="match status" value="1"/>
</dbReference>
<accession>A0ABV5V1C6</accession>
<dbReference type="Gene3D" id="3.40.50.2000">
    <property type="entry name" value="Glycogen Phosphorylase B"/>
    <property type="match status" value="1"/>
</dbReference>
<dbReference type="PANTHER" id="PTHR43685:SF2">
    <property type="entry name" value="GLYCOSYLTRANSFERASE 2-LIKE DOMAIN-CONTAINING PROTEIN"/>
    <property type="match status" value="1"/>
</dbReference>
<reference evidence="2 3" key="1">
    <citation type="submission" date="2024-09" db="EMBL/GenBank/DDBJ databases">
        <authorList>
            <person name="Sun Q."/>
            <person name="Mori K."/>
        </authorList>
    </citation>
    <scope>NUCLEOTIDE SEQUENCE [LARGE SCALE GENOMIC DNA]</scope>
    <source>
        <strain evidence="2 3">JCM 12763</strain>
    </source>
</reference>
<proteinExistence type="predicted"/>
<dbReference type="InterPro" id="IPR050834">
    <property type="entry name" value="Glycosyltransf_2"/>
</dbReference>
<dbReference type="EC" id="2.4.-.-" evidence="2"/>
<name>A0ABV5V1C6_9MICO</name>
<dbReference type="GO" id="GO:0016757">
    <property type="term" value="F:glycosyltransferase activity"/>
    <property type="evidence" value="ECO:0007669"/>
    <property type="project" value="UniProtKB-KW"/>
</dbReference>
<sequence length="991" mass="108475">MSQDTASNKILLDHPDALAVTALRTRSVHAREVLVEAAWPGRSAEEIDAWVADRLAGAEGRHLPPGMDAFHLGQYARVLVLQTGDPDDRRRGRTLLEALATGDGATLTQLHPQAVQLLLHLRCQDRDHAGCAALLDHPQVPGDVAEAVRADLANPFLAARAGAGQGPAPGEVEDWLALLGTALRGPGLAPLRLDPAGVGRPFDRLTTDSPPRADRHGDPLVTVAISTYHPGPPLLTAVRSLLAQSWEHLEVIVVDDASGPAAEPWLQRAESLDPRIRVVRKAVNGGTYRARNTALRQARGQLFTTLDSDDWLHPRAIETLVRALEEDPRRIATRAMGARVDEDLSLVRPGYRHRVLAAPTLLFRVDLVLPRVGFFDPARKAADTEFARRLEAAFGPAAVHTVDTCLLLLRSGETLSSSEFGRGWRHGARHAYKTLYAPWHEEIVAGATAYLDPWTDRPVPEPRRWSRPRDAGLAPRRDLDLVLAGDWRRYGGPQRSMLEELRAAREAGLRVGVLHLEALRFATTRDLPLCAPVVELLRRREVEWVQLDDAVDVEVLLVRYPPVLQHPPHVTSGQALRPRHLLIVANQTPLEPDGTDQRYVVADVTARARKLFGADPMWVPQGPVVREVLREQDPDVALTDWDNPGLIDVEEWSRPPGARAARGPGERPVVGRWSRDHPLKFPRTHAELLQAYDLGPDVHVRMLGGRATWKRLAVEAGLPEDTPLPATWDLLRAGSVDPREFVRGLDLVVYHDNPDRHEAFGRVLLEAAASGVVTIADPKHRPVFGDVLDYAEPGPATRELVQAYLSSPDRYRERSREQQRLVRERYSHTSFLDRLASVPGVRAGWAAGQVDDAAGTAPWRGEARLQVHATGERTLPLAVTVETLDGDPLGAHTTPLRTAADGTRADQLVVLHRPPWSTTTREGLGAALDVPAEGDVDEAVIAAVDGRPDVAAVVLSRDGEVRVVATGGAVVDDGGPFRLAGGSRTVRLRRG</sequence>
<dbReference type="InterPro" id="IPR029044">
    <property type="entry name" value="Nucleotide-diphossugar_trans"/>
</dbReference>